<evidence type="ECO:0000256" key="2">
    <source>
        <dbReference type="SAM" id="MobiDB-lite"/>
    </source>
</evidence>
<feature type="compositionally biased region" description="Polar residues" evidence="2">
    <location>
        <begin position="83"/>
        <end position="99"/>
    </location>
</feature>
<protein>
    <submittedName>
        <fullName evidence="3">Golgin-45</fullName>
    </submittedName>
</protein>
<dbReference type="Proteomes" id="UP001249851">
    <property type="component" value="Unassembled WGS sequence"/>
</dbReference>
<feature type="coiled-coil region" evidence="1">
    <location>
        <begin position="250"/>
        <end position="277"/>
    </location>
</feature>
<dbReference type="PANTHER" id="PTHR13066:SF2">
    <property type="entry name" value="GOLGIN-45"/>
    <property type="match status" value="1"/>
</dbReference>
<comment type="caution">
    <text evidence="3">The sequence shown here is derived from an EMBL/GenBank/DDBJ whole genome shotgun (WGS) entry which is preliminary data.</text>
</comment>
<feature type="compositionally biased region" description="Basic and acidic residues" evidence="2">
    <location>
        <begin position="11"/>
        <end position="28"/>
    </location>
</feature>
<organism evidence="3 4">
    <name type="scientific">Acropora cervicornis</name>
    <name type="common">Staghorn coral</name>
    <dbReference type="NCBI Taxonomy" id="6130"/>
    <lineage>
        <taxon>Eukaryota</taxon>
        <taxon>Metazoa</taxon>
        <taxon>Cnidaria</taxon>
        <taxon>Anthozoa</taxon>
        <taxon>Hexacorallia</taxon>
        <taxon>Scleractinia</taxon>
        <taxon>Astrocoeniina</taxon>
        <taxon>Acroporidae</taxon>
        <taxon>Acropora</taxon>
    </lineage>
</organism>
<dbReference type="GO" id="GO:0007030">
    <property type="term" value="P:Golgi organization"/>
    <property type="evidence" value="ECO:0007669"/>
    <property type="project" value="InterPro"/>
</dbReference>
<sequence length="470" mass="52766">MAKLSEPIPLEMERLSVPKQNKDIDHFQVDYSKLPRSSGDGMEFAASSSSDGNSSDSCSDSEVLLRKNNSVDGTTVRQKHNGQHTIIHTSMETRTSSQPESKRGVHNSTLTRDLQVQQGTKKLCVDGMQTKSGQQSNQVVQQNTTNPLLQGSDFLNNLGRLSMSVEKQLVTIALPSSDLNLRGHFAQKSTVVEHKPEFVDSQKVINELEEQNSKLVNAEIKRLLVASVGEDIGNKVEDLVNRNVQQTVELNHWKKMCEEYSEESDRLEIECDVWRTKFLASRMMSDELSSWKTALYTRFRQAQTALQKLLDERAHLLQFLVCTKRTIQSLQSMLRKASGRIQDFGSGSSNSNEQSIVEMASVNSSLVEETLKLAGSVLPAFSVSEMSFMVNHQSGENLAVLKMQPTSAEKLAFEVLSSDVNLQTEQQMKDVMKRMSKQYIGHGYQSRFSTKNFRVTYDCCNRCSGPLYVV</sequence>
<evidence type="ECO:0000313" key="4">
    <source>
        <dbReference type="Proteomes" id="UP001249851"/>
    </source>
</evidence>
<feature type="compositionally biased region" description="Polar residues" evidence="2">
    <location>
        <begin position="67"/>
        <end position="76"/>
    </location>
</feature>
<reference evidence="3" key="1">
    <citation type="journal article" date="2023" name="G3 (Bethesda)">
        <title>Whole genome assembly and annotation of the endangered Caribbean coral Acropora cervicornis.</title>
        <authorList>
            <person name="Selwyn J.D."/>
            <person name="Vollmer S.V."/>
        </authorList>
    </citation>
    <scope>NUCLEOTIDE SEQUENCE</scope>
    <source>
        <strain evidence="3">K2</strain>
    </source>
</reference>
<keyword evidence="4" id="KW-1185">Reference proteome</keyword>
<evidence type="ECO:0000313" key="3">
    <source>
        <dbReference type="EMBL" id="KAK2573724.1"/>
    </source>
</evidence>
<feature type="region of interest" description="Disordered" evidence="2">
    <location>
        <begin position="1"/>
        <end position="108"/>
    </location>
</feature>
<reference evidence="3" key="2">
    <citation type="journal article" date="2023" name="Science">
        <title>Genomic signatures of disease resistance in endangered staghorn corals.</title>
        <authorList>
            <person name="Vollmer S.V."/>
            <person name="Selwyn J.D."/>
            <person name="Despard B.A."/>
            <person name="Roesel C.L."/>
        </authorList>
    </citation>
    <scope>NUCLEOTIDE SEQUENCE</scope>
    <source>
        <strain evidence="3">K2</strain>
    </source>
</reference>
<dbReference type="GO" id="GO:0000139">
    <property type="term" value="C:Golgi membrane"/>
    <property type="evidence" value="ECO:0007669"/>
    <property type="project" value="TreeGrafter"/>
</dbReference>
<dbReference type="InterPro" id="IPR027095">
    <property type="entry name" value="Golgin-45"/>
</dbReference>
<feature type="compositionally biased region" description="Low complexity" evidence="2">
    <location>
        <begin position="47"/>
        <end position="61"/>
    </location>
</feature>
<dbReference type="AlphaFoldDB" id="A0AAD9VGL5"/>
<dbReference type="PANTHER" id="PTHR13066">
    <property type="entry name" value="BASIC LEUCINE ZIPPER NUCLEAR FACTOR 1 BLZF1 PROTEIN"/>
    <property type="match status" value="1"/>
</dbReference>
<dbReference type="GO" id="GO:0043001">
    <property type="term" value="P:Golgi to plasma membrane protein transport"/>
    <property type="evidence" value="ECO:0007669"/>
    <property type="project" value="InterPro"/>
</dbReference>
<name>A0AAD9VGL5_ACRCE</name>
<keyword evidence="1" id="KW-0175">Coiled coil</keyword>
<evidence type="ECO:0000256" key="1">
    <source>
        <dbReference type="SAM" id="Coils"/>
    </source>
</evidence>
<proteinExistence type="predicted"/>
<accession>A0AAD9VGL5</accession>
<gene>
    <name evidence="3" type="ORF">P5673_001412</name>
</gene>
<dbReference type="EMBL" id="JARQWQ010000002">
    <property type="protein sequence ID" value="KAK2573724.1"/>
    <property type="molecule type" value="Genomic_DNA"/>
</dbReference>